<feature type="compositionally biased region" description="Polar residues" evidence="1">
    <location>
        <begin position="54"/>
        <end position="68"/>
    </location>
</feature>
<name>C1GL66_PARBD</name>
<organism evidence="3 4">
    <name type="scientific">Paracoccidioides brasiliensis (strain Pb18)</name>
    <dbReference type="NCBI Taxonomy" id="502780"/>
    <lineage>
        <taxon>Eukaryota</taxon>
        <taxon>Fungi</taxon>
        <taxon>Dikarya</taxon>
        <taxon>Ascomycota</taxon>
        <taxon>Pezizomycotina</taxon>
        <taxon>Eurotiomycetes</taxon>
        <taxon>Eurotiomycetidae</taxon>
        <taxon>Onygenales</taxon>
        <taxon>Ajellomycetaceae</taxon>
        <taxon>Paracoccidioides</taxon>
    </lineage>
</organism>
<dbReference type="OrthoDB" id="1922282at2759"/>
<evidence type="ECO:0000313" key="3">
    <source>
        <dbReference type="EMBL" id="EEH43032.1"/>
    </source>
</evidence>
<sequence length="571" mass="64130">MRCQQRLITSHICAACTRTQRLRTPLAHDSCVIPTRHFFSLPRAHSQHEHAPNDTGTGQEKQNGTPSSAEEGAMSRRLSEMADEAMLEGGKSVRKNLQEASFSEDLKKKLEERIAESTFRSENAAAFSLANLPANASRGTQDIAAATPWTGTESIHDVSLRMLNDASKPMRVPFRPPQPGPKNLQPTLRNSRSQSPAERLAAARDGTSTYAQSQNANMSDQEREAIRRELQERFMPVARAITPQGLSSLANERIEDAIARGQFRNIKRGKGINIERDHNASSPYIDTTEYLLNKIIQKQDITPPWIEKQQELAKEIERFRRRLRSDWRGHAARLIVSHGGSLDAQMRRARAYAVAESRLGNTGMNGSEGDDASSSKVLGTEIEYMSQISLDGRLCGTPYSQSRPKSAQELSHPRNATPVETVTKDPQPKPNDSINTHSEPLPSVAPLRDPEYLKTERQYHELTIKNINSLIRSYNLMAPAVAQKPYLKLERELLSCYADVAPTLSAEVRRRATERSHDSIHKIPEKGSEGGFLNMLTSKKNLRLHEEDPSKRYGFKQFWRDLWNRNNTAAS</sequence>
<dbReference type="eggNOG" id="ENOG502S4BA">
    <property type="taxonomic scope" value="Eukaryota"/>
</dbReference>
<dbReference type="Proteomes" id="UP000001628">
    <property type="component" value="Unassembled WGS sequence"/>
</dbReference>
<dbReference type="PANTHER" id="PTHR39394:SF1">
    <property type="entry name" value="DNAJ HOMOLOGUE SUBFAMILY C MEMBER 28 CONSERVED DOMAIN-CONTAINING PROTEIN"/>
    <property type="match status" value="1"/>
</dbReference>
<feature type="compositionally biased region" description="Polar residues" evidence="1">
    <location>
        <begin position="206"/>
        <end position="219"/>
    </location>
</feature>
<dbReference type="RefSeq" id="XP_010763310.1">
    <property type="nucleotide sequence ID" value="XM_010765008.1"/>
</dbReference>
<gene>
    <name evidence="3" type="ORF">PADG_07852</name>
</gene>
<proteinExistence type="predicted"/>
<dbReference type="Pfam" id="PF09350">
    <property type="entry name" value="DJC28_CD"/>
    <property type="match status" value="1"/>
</dbReference>
<feature type="region of interest" description="Disordered" evidence="1">
    <location>
        <begin position="395"/>
        <end position="447"/>
    </location>
</feature>
<dbReference type="InParanoid" id="C1GL66"/>
<dbReference type="KEGG" id="pbn:PADG_07852"/>
<dbReference type="VEuPathDB" id="FungiDB:PADG_07852"/>
<feature type="region of interest" description="Disordered" evidence="1">
    <location>
        <begin position="169"/>
        <end position="222"/>
    </location>
</feature>
<dbReference type="InterPro" id="IPR018961">
    <property type="entry name" value="DnaJ_homolog_subfam-C_membr-28"/>
</dbReference>
<dbReference type="PANTHER" id="PTHR39394">
    <property type="entry name" value="YALI0E31793P"/>
    <property type="match status" value="1"/>
</dbReference>
<feature type="compositionally biased region" description="Polar residues" evidence="1">
    <location>
        <begin position="398"/>
        <end position="409"/>
    </location>
</feature>
<reference evidence="3 4" key="1">
    <citation type="journal article" date="2011" name="PLoS Genet.">
        <title>Comparative genomic analysis of human fungal pathogens causing paracoccidioidomycosis.</title>
        <authorList>
            <person name="Desjardins C.A."/>
            <person name="Champion M.D."/>
            <person name="Holder J.W."/>
            <person name="Muszewska A."/>
            <person name="Goldberg J."/>
            <person name="Bailao A.M."/>
            <person name="Brigido M.M."/>
            <person name="Ferreira M.E."/>
            <person name="Garcia A.M."/>
            <person name="Grynberg M."/>
            <person name="Gujja S."/>
            <person name="Heiman D.I."/>
            <person name="Henn M.R."/>
            <person name="Kodira C.D."/>
            <person name="Leon-Narvaez H."/>
            <person name="Longo L.V."/>
            <person name="Ma L.J."/>
            <person name="Malavazi I."/>
            <person name="Matsuo A.L."/>
            <person name="Morais F.V."/>
            <person name="Pereira M."/>
            <person name="Rodriguez-Brito S."/>
            <person name="Sakthikumar S."/>
            <person name="Salem-Izacc S.M."/>
            <person name="Sykes S.M."/>
            <person name="Teixeira M.M."/>
            <person name="Vallejo M.C."/>
            <person name="Walter M.E."/>
            <person name="Yandava C."/>
            <person name="Young S."/>
            <person name="Zeng Q."/>
            <person name="Zucker J."/>
            <person name="Felipe M.S."/>
            <person name="Goldman G.H."/>
            <person name="Haas B.J."/>
            <person name="McEwen J.G."/>
            <person name="Nino-Vega G."/>
            <person name="Puccia R."/>
            <person name="San-Blas G."/>
            <person name="Soares C.M."/>
            <person name="Birren B.W."/>
            <person name="Cuomo C.A."/>
        </authorList>
    </citation>
    <scope>NUCLEOTIDE SEQUENCE [LARGE SCALE GENOMIC DNA]</scope>
    <source>
        <strain evidence="3 4">Pb18</strain>
    </source>
</reference>
<accession>C1GL66</accession>
<evidence type="ECO:0000256" key="1">
    <source>
        <dbReference type="SAM" id="MobiDB-lite"/>
    </source>
</evidence>
<feature type="domain" description="DnaJ homologue subfamily C member 28 conserved" evidence="2">
    <location>
        <begin position="249"/>
        <end position="320"/>
    </location>
</feature>
<dbReference type="HOGENOM" id="CLU_019422_1_1_1"/>
<dbReference type="GeneID" id="22586267"/>
<feature type="region of interest" description="Disordered" evidence="1">
    <location>
        <begin position="44"/>
        <end position="75"/>
    </location>
</feature>
<keyword evidence="4" id="KW-1185">Reference proteome</keyword>
<dbReference type="OMA" id="HNANSAF"/>
<evidence type="ECO:0000313" key="4">
    <source>
        <dbReference type="Proteomes" id="UP000001628"/>
    </source>
</evidence>
<dbReference type="EMBL" id="KN275969">
    <property type="protein sequence ID" value="EEH43032.1"/>
    <property type="molecule type" value="Genomic_DNA"/>
</dbReference>
<feature type="compositionally biased region" description="Polar residues" evidence="1">
    <location>
        <begin position="184"/>
        <end position="196"/>
    </location>
</feature>
<protein>
    <recommendedName>
        <fullName evidence="2">DnaJ homologue subfamily C member 28 conserved domain-containing protein</fullName>
    </recommendedName>
</protein>
<dbReference type="AlphaFoldDB" id="C1GL66"/>
<evidence type="ECO:0000259" key="2">
    <source>
        <dbReference type="Pfam" id="PF09350"/>
    </source>
</evidence>